<dbReference type="PROSITE" id="PS50042">
    <property type="entry name" value="CNMP_BINDING_3"/>
    <property type="match status" value="1"/>
</dbReference>
<dbReference type="Gene3D" id="1.20.1250.20">
    <property type="entry name" value="MFS general substrate transporter like domains"/>
    <property type="match status" value="2"/>
</dbReference>
<comment type="caution">
    <text evidence="9">The sequence shown here is derived from an EMBL/GenBank/DDBJ whole genome shotgun (WGS) entry which is preliminary data.</text>
</comment>
<dbReference type="PRINTS" id="PR00368">
    <property type="entry name" value="FADPNR"/>
</dbReference>
<feature type="transmembrane region" description="Helical" evidence="6">
    <location>
        <begin position="260"/>
        <end position="280"/>
    </location>
</feature>
<protein>
    <recommendedName>
        <fullName evidence="11">MFS transporter</fullName>
    </recommendedName>
</protein>
<sequence>MFVSAYEGQCAAEEKRHTSAEKPAVNPRLALFALALGTFAIGTGEFGSNGIIQLFAADLDVSIPVATYAITAYAFGVVIGSPLITLLAARVNRRTLLLGLVVLFLVGNGLSALAPNIVLLVVFRFVAGSVQGAFFGAGAVVAAYVYGPGKGGKAFATVMGGLTVATIAGSPLGTFIGQHAGWRVMYWTVVAVGLLAGIALVAWLPRTDDLHGSPVRSELNGLRRINVWLMVAVASLGISTIFAVYTFIGPFVTDAARRDAALIPIALAVFGLGMAVGNYLGGRVADRYEHRGLIWGYGGVLALLVLIGVAGGDLLVLLPCLFGVGATMMFAIPTIQVRLTGFAPDAPTLMGALNLAALNLANSLGAIGGAVTLEAGWGTLSTVWAGFVLTSAGLLLYVVTVARPKRRRPTGPVLDDEQFRRRPTGPALDDEQFRRLAGYGEEEHVEAGRNLYTSGDDSYDFFLLRTATVDIVRDATSIEPERLIYRGGPGDFLGELNLLTGQQVYLTARVTSTGTVVRIGAARLRRALAEQDDIAGLLLAAFQERREVFRAAAGGALEIVGRPDSAETLELRGYVTQMLLPHTWRSATSSTGRSLMTAAGLTEADLPAAIANGSVVRRATPGTVAQTLGLTYRDGGGPVDLVVVGAGPAGLAAAVYGASEGLVTVLLDRSGLGGQAAKSARIENYLGFPDGVSGVNLTHLAMVQALKFGVRIHSPCAAKGLDLSDERRPVVVLEDGARIECRAVIAATGARYRRLDIPGWAAFEQSGCIRYAATEPDVRGHEGWPVTVVGGANSAGQAALSLAARGATVDLVVRGHDLAARMSAYLTDRIQAHSRIRVHTGSTVSELAGGDTLTSVVVERPGERPARLASRALFCFVGADPVSGWLTGVAKAEDGFVLTDVGLPAGSALPYQTSAPRVFAVGDLRSGSTKRVATAVGDGASAVSSVHAALAAAPDLNLHS</sequence>
<feature type="domain" description="Major facilitator superfamily (MFS) profile" evidence="8">
    <location>
        <begin position="30"/>
        <end position="405"/>
    </location>
</feature>
<dbReference type="InterPro" id="IPR018490">
    <property type="entry name" value="cNMP-bd_dom_sf"/>
</dbReference>
<feature type="transmembrane region" description="Helical" evidence="6">
    <location>
        <begin position="184"/>
        <end position="204"/>
    </location>
</feature>
<keyword evidence="5 6" id="KW-0472">Membrane</keyword>
<dbReference type="PRINTS" id="PR00469">
    <property type="entry name" value="PNDRDTASEII"/>
</dbReference>
<name>A0A8J3XJG2_9ACTN</name>
<accession>A0A8J3XJG2</accession>
<feature type="transmembrane region" description="Helical" evidence="6">
    <location>
        <begin position="96"/>
        <end position="123"/>
    </location>
</feature>
<dbReference type="SUPFAM" id="SSF103473">
    <property type="entry name" value="MFS general substrate transporter"/>
    <property type="match status" value="1"/>
</dbReference>
<dbReference type="InterPro" id="IPR020846">
    <property type="entry name" value="MFS_dom"/>
</dbReference>
<dbReference type="InterPro" id="IPR050189">
    <property type="entry name" value="MFS_Efflux_Transporters"/>
</dbReference>
<dbReference type="GO" id="GO:0005886">
    <property type="term" value="C:plasma membrane"/>
    <property type="evidence" value="ECO:0007669"/>
    <property type="project" value="UniProtKB-SubCell"/>
</dbReference>
<dbReference type="Proteomes" id="UP000622547">
    <property type="component" value="Unassembled WGS sequence"/>
</dbReference>
<evidence type="ECO:0000256" key="3">
    <source>
        <dbReference type="ARBA" id="ARBA00022692"/>
    </source>
</evidence>
<feature type="transmembrane region" description="Helical" evidence="6">
    <location>
        <begin position="154"/>
        <end position="172"/>
    </location>
</feature>
<dbReference type="InterPro" id="IPR036188">
    <property type="entry name" value="FAD/NAD-bd_sf"/>
</dbReference>
<feature type="transmembrane region" description="Helical" evidence="6">
    <location>
        <begin position="29"/>
        <end position="56"/>
    </location>
</feature>
<feature type="transmembrane region" description="Helical" evidence="6">
    <location>
        <begin position="377"/>
        <end position="399"/>
    </location>
</feature>
<feature type="transmembrane region" description="Helical" evidence="6">
    <location>
        <begin position="225"/>
        <end position="248"/>
    </location>
</feature>
<dbReference type="GO" id="GO:0022857">
    <property type="term" value="F:transmembrane transporter activity"/>
    <property type="evidence" value="ECO:0007669"/>
    <property type="project" value="InterPro"/>
</dbReference>
<dbReference type="Pfam" id="PF00027">
    <property type="entry name" value="cNMP_binding"/>
    <property type="match status" value="1"/>
</dbReference>
<dbReference type="PANTHER" id="PTHR43124">
    <property type="entry name" value="PURINE EFFLUX PUMP PBUE"/>
    <property type="match status" value="1"/>
</dbReference>
<reference evidence="9 10" key="1">
    <citation type="submission" date="2021-01" db="EMBL/GenBank/DDBJ databases">
        <title>Whole genome shotgun sequence of Planotetraspora phitsanulokensis NBRC 104273.</title>
        <authorList>
            <person name="Komaki H."/>
            <person name="Tamura T."/>
        </authorList>
    </citation>
    <scope>NUCLEOTIDE SEQUENCE [LARGE SCALE GENOMIC DNA]</scope>
    <source>
        <strain evidence="9 10">NBRC 104273</strain>
    </source>
</reference>
<evidence type="ECO:0008006" key="11">
    <source>
        <dbReference type="Google" id="ProtNLM"/>
    </source>
</evidence>
<dbReference type="GO" id="GO:0016491">
    <property type="term" value="F:oxidoreductase activity"/>
    <property type="evidence" value="ECO:0007669"/>
    <property type="project" value="InterPro"/>
</dbReference>
<dbReference type="SUPFAM" id="SSF51905">
    <property type="entry name" value="FAD/NAD(P)-binding domain"/>
    <property type="match status" value="1"/>
</dbReference>
<dbReference type="PANTHER" id="PTHR43124:SF3">
    <property type="entry name" value="CHLORAMPHENICOL EFFLUX PUMP RV0191"/>
    <property type="match status" value="1"/>
</dbReference>
<dbReference type="EMBL" id="BOOP01000057">
    <property type="protein sequence ID" value="GII43384.1"/>
    <property type="molecule type" value="Genomic_DNA"/>
</dbReference>
<feature type="transmembrane region" description="Helical" evidence="6">
    <location>
        <begin position="349"/>
        <end position="371"/>
    </location>
</feature>
<keyword evidence="4 6" id="KW-1133">Transmembrane helix</keyword>
<dbReference type="CDD" id="cd00038">
    <property type="entry name" value="CAP_ED"/>
    <property type="match status" value="1"/>
</dbReference>
<keyword evidence="10" id="KW-1185">Reference proteome</keyword>
<feature type="transmembrane region" description="Helical" evidence="6">
    <location>
        <begin position="292"/>
        <end position="310"/>
    </location>
</feature>
<evidence type="ECO:0000313" key="9">
    <source>
        <dbReference type="EMBL" id="GII43384.1"/>
    </source>
</evidence>
<dbReference type="SUPFAM" id="SSF51206">
    <property type="entry name" value="cAMP-binding domain-like"/>
    <property type="match status" value="1"/>
</dbReference>
<dbReference type="CDD" id="cd17324">
    <property type="entry name" value="MFS_NepI_like"/>
    <property type="match status" value="1"/>
</dbReference>
<dbReference type="InterPro" id="IPR011701">
    <property type="entry name" value="MFS"/>
</dbReference>
<evidence type="ECO:0000259" key="7">
    <source>
        <dbReference type="PROSITE" id="PS50042"/>
    </source>
</evidence>
<feature type="transmembrane region" description="Helical" evidence="6">
    <location>
        <begin position="68"/>
        <end position="89"/>
    </location>
</feature>
<dbReference type="InterPro" id="IPR036259">
    <property type="entry name" value="MFS_trans_sf"/>
</dbReference>
<dbReference type="SMART" id="SM00100">
    <property type="entry name" value="cNMP"/>
    <property type="match status" value="1"/>
</dbReference>
<keyword evidence="3 6" id="KW-0812">Transmembrane</keyword>
<comment type="subcellular location">
    <subcellularLocation>
        <location evidence="1">Cell membrane</location>
        <topology evidence="1">Multi-pass membrane protein</topology>
    </subcellularLocation>
</comment>
<evidence type="ECO:0000259" key="8">
    <source>
        <dbReference type="PROSITE" id="PS50850"/>
    </source>
</evidence>
<feature type="transmembrane region" description="Helical" evidence="6">
    <location>
        <begin position="316"/>
        <end position="337"/>
    </location>
</feature>
<dbReference type="AlphaFoldDB" id="A0A8J3XJG2"/>
<evidence type="ECO:0000256" key="5">
    <source>
        <dbReference type="ARBA" id="ARBA00023136"/>
    </source>
</evidence>
<dbReference type="Pfam" id="PF07992">
    <property type="entry name" value="Pyr_redox_2"/>
    <property type="match status" value="1"/>
</dbReference>
<dbReference type="RefSeq" id="WP_204078752.1">
    <property type="nucleotide sequence ID" value="NZ_BAABHI010000007.1"/>
</dbReference>
<evidence type="ECO:0000256" key="6">
    <source>
        <dbReference type="SAM" id="Phobius"/>
    </source>
</evidence>
<evidence type="ECO:0000256" key="1">
    <source>
        <dbReference type="ARBA" id="ARBA00004651"/>
    </source>
</evidence>
<organism evidence="9 10">
    <name type="scientific">Planotetraspora phitsanulokensis</name>
    <dbReference type="NCBI Taxonomy" id="575192"/>
    <lineage>
        <taxon>Bacteria</taxon>
        <taxon>Bacillati</taxon>
        <taxon>Actinomycetota</taxon>
        <taxon>Actinomycetes</taxon>
        <taxon>Streptosporangiales</taxon>
        <taxon>Streptosporangiaceae</taxon>
        <taxon>Planotetraspora</taxon>
    </lineage>
</organism>
<dbReference type="InterPro" id="IPR023753">
    <property type="entry name" value="FAD/NAD-binding_dom"/>
</dbReference>
<gene>
    <name evidence="9" type="ORF">Pph01_83870</name>
</gene>
<evidence type="ECO:0000256" key="2">
    <source>
        <dbReference type="ARBA" id="ARBA00022475"/>
    </source>
</evidence>
<keyword evidence="2" id="KW-1003">Cell membrane</keyword>
<evidence type="ECO:0000256" key="4">
    <source>
        <dbReference type="ARBA" id="ARBA00022989"/>
    </source>
</evidence>
<dbReference type="InterPro" id="IPR000595">
    <property type="entry name" value="cNMP-bd_dom"/>
</dbReference>
<dbReference type="PROSITE" id="PS50850">
    <property type="entry name" value="MFS"/>
    <property type="match status" value="1"/>
</dbReference>
<dbReference type="InterPro" id="IPR014710">
    <property type="entry name" value="RmlC-like_jellyroll"/>
</dbReference>
<evidence type="ECO:0000313" key="10">
    <source>
        <dbReference type="Proteomes" id="UP000622547"/>
    </source>
</evidence>
<dbReference type="Gene3D" id="2.60.120.10">
    <property type="entry name" value="Jelly Rolls"/>
    <property type="match status" value="1"/>
</dbReference>
<dbReference type="Pfam" id="PF07690">
    <property type="entry name" value="MFS_1"/>
    <property type="match status" value="1"/>
</dbReference>
<feature type="domain" description="Cyclic nucleotide-binding" evidence="7">
    <location>
        <begin position="428"/>
        <end position="545"/>
    </location>
</feature>
<proteinExistence type="predicted"/>
<dbReference type="Gene3D" id="3.50.50.60">
    <property type="entry name" value="FAD/NAD(P)-binding domain"/>
    <property type="match status" value="2"/>
</dbReference>